<protein>
    <submittedName>
        <fullName evidence="1">Uncharacterized protein</fullName>
    </submittedName>
</protein>
<organism evidence="1 2">
    <name type="scientific">Corchorus olitorius</name>
    <dbReference type="NCBI Taxonomy" id="93759"/>
    <lineage>
        <taxon>Eukaryota</taxon>
        <taxon>Viridiplantae</taxon>
        <taxon>Streptophyta</taxon>
        <taxon>Embryophyta</taxon>
        <taxon>Tracheophyta</taxon>
        <taxon>Spermatophyta</taxon>
        <taxon>Magnoliopsida</taxon>
        <taxon>eudicotyledons</taxon>
        <taxon>Gunneridae</taxon>
        <taxon>Pentapetalae</taxon>
        <taxon>rosids</taxon>
        <taxon>malvids</taxon>
        <taxon>Malvales</taxon>
        <taxon>Malvaceae</taxon>
        <taxon>Grewioideae</taxon>
        <taxon>Apeibeae</taxon>
        <taxon>Corchorus</taxon>
    </lineage>
</organism>
<sequence>MVAHNHKWILEFNLTSDKFKKIQPPDDVIKAEASDCTLGLAVINGGCLNLAQDLNGESIEMWKLAKDENIETTTWIKIMSITLNPVEELGSSDTVVPLPNCIMKNGEVLLICSEEKKIERYPVIRRFLLYDPVKCR</sequence>
<keyword evidence="2" id="KW-1185">Reference proteome</keyword>
<dbReference type="Proteomes" id="UP000187203">
    <property type="component" value="Unassembled WGS sequence"/>
</dbReference>
<reference evidence="2" key="1">
    <citation type="submission" date="2013-09" db="EMBL/GenBank/DDBJ databases">
        <title>Corchorus olitorius genome sequencing.</title>
        <authorList>
            <person name="Alam M."/>
            <person name="Haque M.S."/>
            <person name="Islam M.S."/>
            <person name="Emdad E.M."/>
            <person name="Islam M.M."/>
            <person name="Ahmed B."/>
            <person name="Halim A."/>
            <person name="Hossen Q.M.M."/>
            <person name="Hossain M.Z."/>
            <person name="Ahmed R."/>
            <person name="Khan M.M."/>
            <person name="Islam R."/>
            <person name="Rashid M.M."/>
            <person name="Khan S.A."/>
            <person name="Rahman M.S."/>
            <person name="Alam M."/>
            <person name="Yahiya A.S."/>
            <person name="Khan M.S."/>
            <person name="Azam M.S."/>
            <person name="Haque T."/>
            <person name="Lashkar M.Z.H."/>
            <person name="Akhand A.I."/>
            <person name="Morshed G."/>
            <person name="Roy S."/>
            <person name="Uddin K.S."/>
            <person name="Rabeya T."/>
            <person name="Hossain A.S."/>
            <person name="Chowdhury A."/>
            <person name="Snigdha A.R."/>
            <person name="Mortoza M.S."/>
            <person name="Matin S.A."/>
            <person name="Hoque S.M.E."/>
            <person name="Islam M.K."/>
            <person name="Roy D.K."/>
            <person name="Haider R."/>
            <person name="Moosa M.M."/>
            <person name="Elias S.M."/>
            <person name="Hasan A.M."/>
            <person name="Jahan S."/>
            <person name="Shafiuddin M."/>
            <person name="Mahmood N."/>
            <person name="Shommy N.S."/>
        </authorList>
    </citation>
    <scope>NUCLEOTIDE SEQUENCE [LARGE SCALE GENOMIC DNA]</scope>
    <source>
        <strain evidence="2">cv. O-4</strain>
    </source>
</reference>
<evidence type="ECO:0000313" key="1">
    <source>
        <dbReference type="EMBL" id="OMO99133.1"/>
    </source>
</evidence>
<name>A0A1R3JWA5_9ROSI</name>
<dbReference type="EMBL" id="AWUE01015188">
    <property type="protein sequence ID" value="OMO99133.1"/>
    <property type="molecule type" value="Genomic_DNA"/>
</dbReference>
<dbReference type="AlphaFoldDB" id="A0A1R3JWA5"/>
<evidence type="ECO:0000313" key="2">
    <source>
        <dbReference type="Proteomes" id="UP000187203"/>
    </source>
</evidence>
<gene>
    <name evidence="1" type="ORF">COLO4_13491</name>
</gene>
<proteinExistence type="predicted"/>
<comment type="caution">
    <text evidence="1">The sequence shown here is derived from an EMBL/GenBank/DDBJ whole genome shotgun (WGS) entry which is preliminary data.</text>
</comment>
<accession>A0A1R3JWA5</accession>